<accession>A0ACB9N1P4</accession>
<sequence length="103" mass="11080">MRKMERPPTQQELVSYYELRGLDNAQASLKDKLPAAGDTLRKIDSVADRLAILEMKLDSKPGHAQAFAIVVAAGGTLRAVPLVVKALGEAWSTVAGGISRNKH</sequence>
<keyword evidence="2" id="KW-1185">Reference proteome</keyword>
<organism evidence="1 2">
    <name type="scientific">Melastoma candidum</name>
    <dbReference type="NCBI Taxonomy" id="119954"/>
    <lineage>
        <taxon>Eukaryota</taxon>
        <taxon>Viridiplantae</taxon>
        <taxon>Streptophyta</taxon>
        <taxon>Embryophyta</taxon>
        <taxon>Tracheophyta</taxon>
        <taxon>Spermatophyta</taxon>
        <taxon>Magnoliopsida</taxon>
        <taxon>eudicotyledons</taxon>
        <taxon>Gunneridae</taxon>
        <taxon>Pentapetalae</taxon>
        <taxon>rosids</taxon>
        <taxon>malvids</taxon>
        <taxon>Myrtales</taxon>
        <taxon>Melastomataceae</taxon>
        <taxon>Melastomatoideae</taxon>
        <taxon>Melastomateae</taxon>
        <taxon>Melastoma</taxon>
    </lineage>
</organism>
<evidence type="ECO:0000313" key="2">
    <source>
        <dbReference type="Proteomes" id="UP001057402"/>
    </source>
</evidence>
<name>A0ACB9N1P4_9MYRT</name>
<protein>
    <submittedName>
        <fullName evidence="1">Uncharacterized protein</fullName>
    </submittedName>
</protein>
<comment type="caution">
    <text evidence="1">The sequence shown here is derived from an EMBL/GenBank/DDBJ whole genome shotgun (WGS) entry which is preliminary data.</text>
</comment>
<dbReference type="EMBL" id="CM042887">
    <property type="protein sequence ID" value="KAI4330060.1"/>
    <property type="molecule type" value="Genomic_DNA"/>
</dbReference>
<gene>
    <name evidence="1" type="ORF">MLD38_028368</name>
</gene>
<dbReference type="Proteomes" id="UP001057402">
    <property type="component" value="Chromosome 8"/>
</dbReference>
<reference evidence="2" key="1">
    <citation type="journal article" date="2023" name="Front. Plant Sci.">
        <title>Chromosomal-level genome assembly of Melastoma candidum provides insights into trichome evolution.</title>
        <authorList>
            <person name="Zhong Y."/>
            <person name="Wu W."/>
            <person name="Sun C."/>
            <person name="Zou P."/>
            <person name="Liu Y."/>
            <person name="Dai S."/>
            <person name="Zhou R."/>
        </authorList>
    </citation>
    <scope>NUCLEOTIDE SEQUENCE [LARGE SCALE GENOMIC DNA]</scope>
</reference>
<evidence type="ECO:0000313" key="1">
    <source>
        <dbReference type="EMBL" id="KAI4330060.1"/>
    </source>
</evidence>
<proteinExistence type="predicted"/>